<dbReference type="EMBL" id="JAGGLL010000011">
    <property type="protein sequence ID" value="MBP2021882.1"/>
    <property type="molecule type" value="Genomic_DNA"/>
</dbReference>
<keyword evidence="2" id="KW-1185">Reference proteome</keyword>
<proteinExistence type="predicted"/>
<sequence>MFLNTYPLFNHGRILKLEMLEQLRDFPRDLFNIYSLQYSNGVISGCDIGVKGEYIVVTKGIIKYENVLYVLKEDYMIPYRYTNSLALLKLRFLGETKNSDFIRYTTEIFIDDNLDLNEDEMELCRFKVKEGAILRIDYVDFEDMSTEYDTVNLINCPYAGSGKSTLSPRILKAFAKEAFKYELSNSLDISFSMMCLQEGRAIERDLITSYISSRLKISNRDYSNSEIYEYLVRILNHIKQGRETFGGYGSIEYKRILVD</sequence>
<name>A0ABS4K284_9CLOT</name>
<evidence type="ECO:0000313" key="1">
    <source>
        <dbReference type="EMBL" id="MBP2021882.1"/>
    </source>
</evidence>
<accession>A0ABS4K284</accession>
<protein>
    <recommendedName>
        <fullName evidence="3">DNA and RNA helicase</fullName>
    </recommendedName>
</protein>
<gene>
    <name evidence="1" type="ORF">J2Z44_001678</name>
</gene>
<dbReference type="RefSeq" id="WP_021281342.1">
    <property type="nucleotide sequence ID" value="NZ_JAGGLL010000011.1"/>
</dbReference>
<reference evidence="1 2" key="1">
    <citation type="submission" date="2021-03" db="EMBL/GenBank/DDBJ databases">
        <title>Genomic Encyclopedia of Type Strains, Phase IV (KMG-IV): sequencing the most valuable type-strain genomes for metagenomic binning, comparative biology and taxonomic classification.</title>
        <authorList>
            <person name="Goeker M."/>
        </authorList>
    </citation>
    <scope>NUCLEOTIDE SEQUENCE [LARGE SCALE GENOMIC DNA]</scope>
    <source>
        <strain evidence="1 2">DSM 28650</strain>
    </source>
</reference>
<comment type="caution">
    <text evidence="1">The sequence shown here is derived from an EMBL/GenBank/DDBJ whole genome shotgun (WGS) entry which is preliminary data.</text>
</comment>
<evidence type="ECO:0000313" key="2">
    <source>
        <dbReference type="Proteomes" id="UP001519308"/>
    </source>
</evidence>
<dbReference type="Proteomes" id="UP001519308">
    <property type="component" value="Unassembled WGS sequence"/>
</dbReference>
<organism evidence="1 2">
    <name type="scientific">Clostridium punense</name>
    <dbReference type="NCBI Taxonomy" id="1054297"/>
    <lineage>
        <taxon>Bacteria</taxon>
        <taxon>Bacillati</taxon>
        <taxon>Bacillota</taxon>
        <taxon>Clostridia</taxon>
        <taxon>Eubacteriales</taxon>
        <taxon>Clostridiaceae</taxon>
        <taxon>Clostridium</taxon>
    </lineage>
</organism>
<evidence type="ECO:0008006" key="3">
    <source>
        <dbReference type="Google" id="ProtNLM"/>
    </source>
</evidence>